<accession>A0A6J6YFG1</accession>
<proteinExistence type="predicted"/>
<sequence>MKGKRIECPFDVQRVLAVIITIGVGVFLIRSTILISAGSVAGRVVFCLIGAGFVLIGLRAAAARIVVHPAGVKMHGVFRNRFLRAGSVTLIEFRPFNGSYLLRLVTDDGAVYVPLILSGNIARVRNLAAQISDATGANSVKSAEAQDSFCNALTSRRFPPR</sequence>
<feature type="transmembrane region" description="Helical" evidence="1">
    <location>
        <begin position="40"/>
        <end position="58"/>
    </location>
</feature>
<protein>
    <submittedName>
        <fullName evidence="2">Unannotated protein</fullName>
    </submittedName>
</protein>
<organism evidence="2">
    <name type="scientific">freshwater metagenome</name>
    <dbReference type="NCBI Taxonomy" id="449393"/>
    <lineage>
        <taxon>unclassified sequences</taxon>
        <taxon>metagenomes</taxon>
        <taxon>ecological metagenomes</taxon>
    </lineage>
</organism>
<feature type="transmembrane region" description="Helical" evidence="1">
    <location>
        <begin position="12"/>
        <end position="34"/>
    </location>
</feature>
<keyword evidence="1" id="KW-1133">Transmembrane helix</keyword>
<evidence type="ECO:0000313" key="2">
    <source>
        <dbReference type="EMBL" id="CAB4805936.1"/>
    </source>
</evidence>
<dbReference type="AlphaFoldDB" id="A0A6J6YFG1"/>
<dbReference type="EMBL" id="CAFAAI010000230">
    <property type="protein sequence ID" value="CAB4805936.1"/>
    <property type="molecule type" value="Genomic_DNA"/>
</dbReference>
<reference evidence="2" key="1">
    <citation type="submission" date="2020-05" db="EMBL/GenBank/DDBJ databases">
        <authorList>
            <person name="Chiriac C."/>
            <person name="Salcher M."/>
            <person name="Ghai R."/>
            <person name="Kavagutti S V."/>
        </authorList>
    </citation>
    <scope>NUCLEOTIDE SEQUENCE</scope>
</reference>
<gene>
    <name evidence="2" type="ORF">UFOPK2992_01282</name>
</gene>
<keyword evidence="1" id="KW-0812">Transmembrane</keyword>
<keyword evidence="1" id="KW-0472">Membrane</keyword>
<evidence type="ECO:0000256" key="1">
    <source>
        <dbReference type="SAM" id="Phobius"/>
    </source>
</evidence>
<name>A0A6J6YFG1_9ZZZZ</name>